<name>A0A0H1BLW2_9EURO</name>
<sequence length="204" mass="22997">MFAIRPSKNNTDSHQENSSITPNILPCRIHHDGPVEISTRYWNPIVDESNPDTATAYFRGRRLRGRRVVIPEGYEGVLASTDSGLQPAATLESGTKKNDQGRSHRDFDLEDDDDDDDDDNDEDYWKSFAIVEKQGSFSDFMVWDHEKLPAADDPFVKGVSEWIRFAEAMHAAPSNPTQQDNGRIHVEQKDRGETQKDCTNSAAS</sequence>
<comment type="caution">
    <text evidence="2">The sequence shown here is derived from an EMBL/GenBank/DDBJ whole genome shotgun (WGS) entry which is preliminary data.</text>
</comment>
<dbReference type="InterPro" id="IPR013924">
    <property type="entry name" value="RNase_H2_suC"/>
</dbReference>
<protein>
    <submittedName>
        <fullName evidence="2">Uncharacterized protein</fullName>
    </submittedName>
</protein>
<feature type="compositionally biased region" description="Basic and acidic residues" evidence="1">
    <location>
        <begin position="182"/>
        <end position="196"/>
    </location>
</feature>
<dbReference type="Pfam" id="PF08615">
    <property type="entry name" value="RNase_H2_suC"/>
    <property type="match status" value="1"/>
</dbReference>
<feature type="compositionally biased region" description="Acidic residues" evidence="1">
    <location>
        <begin position="108"/>
        <end position="120"/>
    </location>
</feature>
<feature type="region of interest" description="Disordered" evidence="1">
    <location>
        <begin position="170"/>
        <end position="204"/>
    </location>
</feature>
<accession>A0A0H1BLW2</accession>
<evidence type="ECO:0000256" key="1">
    <source>
        <dbReference type="SAM" id="MobiDB-lite"/>
    </source>
</evidence>
<organism evidence="2 3">
    <name type="scientific">Blastomyces silverae</name>
    <dbReference type="NCBI Taxonomy" id="2060906"/>
    <lineage>
        <taxon>Eukaryota</taxon>
        <taxon>Fungi</taxon>
        <taxon>Dikarya</taxon>
        <taxon>Ascomycota</taxon>
        <taxon>Pezizomycotina</taxon>
        <taxon>Eurotiomycetes</taxon>
        <taxon>Eurotiomycetidae</taxon>
        <taxon>Onygenales</taxon>
        <taxon>Ajellomycetaceae</taxon>
        <taxon>Blastomyces</taxon>
    </lineage>
</organism>
<dbReference type="Proteomes" id="UP000053573">
    <property type="component" value="Unassembled WGS sequence"/>
</dbReference>
<dbReference type="AlphaFoldDB" id="A0A0H1BLW2"/>
<keyword evidence="3" id="KW-1185">Reference proteome</keyword>
<dbReference type="STRING" id="2060906.A0A0H1BLW2"/>
<dbReference type="Gene3D" id="2.40.128.680">
    <property type="match status" value="1"/>
</dbReference>
<gene>
    <name evidence="2" type="ORF">EMPG_12867</name>
</gene>
<evidence type="ECO:0000313" key="2">
    <source>
        <dbReference type="EMBL" id="KLJ12032.1"/>
    </source>
</evidence>
<evidence type="ECO:0000313" key="3">
    <source>
        <dbReference type="Proteomes" id="UP000053573"/>
    </source>
</evidence>
<dbReference type="EMBL" id="LDEV01001214">
    <property type="protein sequence ID" value="KLJ12032.1"/>
    <property type="molecule type" value="Genomic_DNA"/>
</dbReference>
<feature type="region of interest" description="Disordered" evidence="1">
    <location>
        <begin position="1"/>
        <end position="25"/>
    </location>
</feature>
<feature type="region of interest" description="Disordered" evidence="1">
    <location>
        <begin position="79"/>
        <end position="120"/>
    </location>
</feature>
<dbReference type="PANTHER" id="PTHR47204">
    <property type="entry name" value="OS02G0168900 PROTEIN"/>
    <property type="match status" value="1"/>
</dbReference>
<proteinExistence type="predicted"/>
<feature type="compositionally biased region" description="Polar residues" evidence="1">
    <location>
        <begin position="7"/>
        <end position="22"/>
    </location>
</feature>
<reference evidence="3" key="1">
    <citation type="journal article" date="2015" name="PLoS Genet.">
        <title>The dynamic genome and transcriptome of the human fungal pathogen Blastomyces and close relative Emmonsia.</title>
        <authorList>
            <person name="Munoz J.F."/>
            <person name="Gauthier G.M."/>
            <person name="Desjardins C.A."/>
            <person name="Gallo J.E."/>
            <person name="Holder J."/>
            <person name="Sullivan T.D."/>
            <person name="Marty A.J."/>
            <person name="Carmen J.C."/>
            <person name="Chen Z."/>
            <person name="Ding L."/>
            <person name="Gujja S."/>
            <person name="Magrini V."/>
            <person name="Misas E."/>
            <person name="Mitreva M."/>
            <person name="Priest M."/>
            <person name="Saif S."/>
            <person name="Whiston E.A."/>
            <person name="Young S."/>
            <person name="Zeng Q."/>
            <person name="Goldman W.E."/>
            <person name="Mardis E.R."/>
            <person name="Taylor J.W."/>
            <person name="McEwen J.G."/>
            <person name="Clay O.K."/>
            <person name="Klein B.S."/>
            <person name="Cuomo C.A."/>
        </authorList>
    </citation>
    <scope>NUCLEOTIDE SEQUENCE [LARGE SCALE GENOMIC DNA]</scope>
    <source>
        <strain evidence="3">UAMH 139</strain>
    </source>
</reference>
<dbReference type="PANTHER" id="PTHR47204:SF1">
    <property type="entry name" value="RIBONUCLEASE H2 SUBUNIT C"/>
    <property type="match status" value="1"/>
</dbReference>
<dbReference type="GO" id="GO:0006401">
    <property type="term" value="P:RNA catabolic process"/>
    <property type="evidence" value="ECO:0007669"/>
    <property type="project" value="InterPro"/>
</dbReference>
<dbReference type="OrthoDB" id="6222486at2759"/>
<dbReference type="CDD" id="cd09271">
    <property type="entry name" value="RNase_H2-C"/>
    <property type="match status" value="1"/>
</dbReference>
<feature type="compositionally biased region" description="Basic and acidic residues" evidence="1">
    <location>
        <begin position="94"/>
        <end position="107"/>
    </location>
</feature>
<dbReference type="GO" id="GO:0032299">
    <property type="term" value="C:ribonuclease H2 complex"/>
    <property type="evidence" value="ECO:0007669"/>
    <property type="project" value="InterPro"/>
</dbReference>